<dbReference type="AlphaFoldDB" id="A0A1Y2F3V1"/>
<keyword evidence="3" id="KW-1185">Reference proteome</keyword>
<organism evidence="2 3">
    <name type="scientific">Protomyces lactucae-debilis</name>
    <dbReference type="NCBI Taxonomy" id="2754530"/>
    <lineage>
        <taxon>Eukaryota</taxon>
        <taxon>Fungi</taxon>
        <taxon>Dikarya</taxon>
        <taxon>Ascomycota</taxon>
        <taxon>Taphrinomycotina</taxon>
        <taxon>Taphrinomycetes</taxon>
        <taxon>Taphrinales</taxon>
        <taxon>Protomycetaceae</taxon>
        <taxon>Protomyces</taxon>
    </lineage>
</organism>
<evidence type="ECO:0000313" key="2">
    <source>
        <dbReference type="EMBL" id="ORY78549.1"/>
    </source>
</evidence>
<dbReference type="GeneID" id="63782496"/>
<name>A0A1Y2F3V1_PROLT</name>
<dbReference type="Proteomes" id="UP000193685">
    <property type="component" value="Unassembled WGS sequence"/>
</dbReference>
<comment type="caution">
    <text evidence="2">The sequence shown here is derived from an EMBL/GenBank/DDBJ whole genome shotgun (WGS) entry which is preliminary data.</text>
</comment>
<dbReference type="OrthoDB" id="548474at2759"/>
<evidence type="ECO:0000313" key="3">
    <source>
        <dbReference type="Proteomes" id="UP000193685"/>
    </source>
</evidence>
<proteinExistence type="predicted"/>
<feature type="compositionally biased region" description="Polar residues" evidence="1">
    <location>
        <begin position="103"/>
        <end position="122"/>
    </location>
</feature>
<protein>
    <submittedName>
        <fullName evidence="2">Uncharacterized protein</fullName>
    </submittedName>
</protein>
<sequence length="122" mass="13642">MVDPVASALLTLNAYTRAINDLPVEQVYAELTRLDKSEHRLRDTNAQLRLEEPCLEFQEAIVENEVLLEAYVGRRQAIHDDLRNRGAMIPPVQTTGARGAQPVQVQTSDRSNDQSQGQGVFL</sequence>
<dbReference type="EMBL" id="MCFI01000017">
    <property type="protein sequence ID" value="ORY78549.1"/>
    <property type="molecule type" value="Genomic_DNA"/>
</dbReference>
<feature type="region of interest" description="Disordered" evidence="1">
    <location>
        <begin position="84"/>
        <end position="122"/>
    </location>
</feature>
<dbReference type="RefSeq" id="XP_040723430.1">
    <property type="nucleotide sequence ID" value="XM_040865897.1"/>
</dbReference>
<gene>
    <name evidence="2" type="ORF">BCR37DRAFT_107415</name>
</gene>
<evidence type="ECO:0000256" key="1">
    <source>
        <dbReference type="SAM" id="MobiDB-lite"/>
    </source>
</evidence>
<reference evidence="2 3" key="1">
    <citation type="submission" date="2016-07" db="EMBL/GenBank/DDBJ databases">
        <title>Pervasive Adenine N6-methylation of Active Genes in Fungi.</title>
        <authorList>
            <consortium name="DOE Joint Genome Institute"/>
            <person name="Mondo S.J."/>
            <person name="Dannebaum R.O."/>
            <person name="Kuo R.C."/>
            <person name="Labutti K."/>
            <person name="Haridas S."/>
            <person name="Kuo A."/>
            <person name="Salamov A."/>
            <person name="Ahrendt S.R."/>
            <person name="Lipzen A."/>
            <person name="Sullivan W."/>
            <person name="Andreopoulos W.B."/>
            <person name="Clum A."/>
            <person name="Lindquist E."/>
            <person name="Daum C."/>
            <person name="Ramamoorthy G.K."/>
            <person name="Gryganskyi A."/>
            <person name="Culley D."/>
            <person name="Magnuson J.K."/>
            <person name="James T.Y."/>
            <person name="O'Malley M.A."/>
            <person name="Stajich J.E."/>
            <person name="Spatafora J.W."/>
            <person name="Visel A."/>
            <person name="Grigoriev I.V."/>
        </authorList>
    </citation>
    <scope>NUCLEOTIDE SEQUENCE [LARGE SCALE GENOMIC DNA]</scope>
    <source>
        <strain evidence="2 3">12-1054</strain>
    </source>
</reference>
<accession>A0A1Y2F3V1</accession>